<evidence type="ECO:0000256" key="6">
    <source>
        <dbReference type="ARBA" id="ARBA00022989"/>
    </source>
</evidence>
<dbReference type="GO" id="GO:0005886">
    <property type="term" value="C:plasma membrane"/>
    <property type="evidence" value="ECO:0007669"/>
    <property type="project" value="UniProtKB-SubCell"/>
</dbReference>
<feature type="transmembrane region" description="Helical" evidence="9">
    <location>
        <begin position="137"/>
        <end position="155"/>
    </location>
</feature>
<dbReference type="PANTHER" id="PTHR35011:SF2">
    <property type="entry name" value="2,3-DIKETO-L-GULONATE TRAP TRANSPORTER SMALL PERMEASE PROTEIN YIAM"/>
    <property type="match status" value="1"/>
</dbReference>
<feature type="transmembrane region" description="Helical" evidence="9">
    <location>
        <begin position="20"/>
        <end position="42"/>
    </location>
</feature>
<dbReference type="Proteomes" id="UP000050381">
    <property type="component" value="Unassembled WGS sequence"/>
</dbReference>
<name>A0A0N8R4T4_PSESX</name>
<dbReference type="PATRIC" id="fig|264450.4.peg.495"/>
<evidence type="ECO:0000256" key="1">
    <source>
        <dbReference type="ARBA" id="ARBA00004429"/>
    </source>
</evidence>
<comment type="subunit">
    <text evidence="9">The complex comprises the extracytoplasmic solute receptor protein and the two transmembrane proteins.</text>
</comment>
<dbReference type="RefSeq" id="WP_002553763.1">
    <property type="nucleotide sequence ID" value="NZ_LIIH01000129.1"/>
</dbReference>
<evidence type="ECO:0000256" key="7">
    <source>
        <dbReference type="ARBA" id="ARBA00023136"/>
    </source>
</evidence>
<gene>
    <name evidence="11" type="ORF">ALO79_00455</name>
</gene>
<dbReference type="EMBL" id="LJQD01000363">
    <property type="protein sequence ID" value="KPW93278.1"/>
    <property type="molecule type" value="Genomic_DNA"/>
</dbReference>
<evidence type="ECO:0000256" key="9">
    <source>
        <dbReference type="RuleBase" id="RU369079"/>
    </source>
</evidence>
<keyword evidence="5 9" id="KW-0812">Transmembrane</keyword>
<evidence type="ECO:0000256" key="5">
    <source>
        <dbReference type="ARBA" id="ARBA00022692"/>
    </source>
</evidence>
<keyword evidence="7 9" id="KW-0472">Membrane</keyword>
<comment type="caution">
    <text evidence="11">The sequence shown here is derived from an EMBL/GenBank/DDBJ whole genome shotgun (WGS) entry which is preliminary data.</text>
</comment>
<feature type="domain" description="Tripartite ATP-independent periplasmic transporters DctQ component" evidence="10">
    <location>
        <begin position="31"/>
        <end position="159"/>
    </location>
</feature>
<protein>
    <recommendedName>
        <fullName evidence="9">TRAP transporter small permease protein</fullName>
    </recommendedName>
</protein>
<comment type="similarity">
    <text evidence="8 9">Belongs to the TRAP transporter small permease family.</text>
</comment>
<dbReference type="AlphaFoldDB" id="A0A0N8R4T4"/>
<evidence type="ECO:0000313" key="12">
    <source>
        <dbReference type="Proteomes" id="UP000050381"/>
    </source>
</evidence>
<dbReference type="GO" id="GO:0022857">
    <property type="term" value="F:transmembrane transporter activity"/>
    <property type="evidence" value="ECO:0007669"/>
    <property type="project" value="UniProtKB-UniRule"/>
</dbReference>
<feature type="transmembrane region" description="Helical" evidence="9">
    <location>
        <begin position="54"/>
        <end position="72"/>
    </location>
</feature>
<keyword evidence="3" id="KW-1003">Cell membrane</keyword>
<evidence type="ECO:0000256" key="2">
    <source>
        <dbReference type="ARBA" id="ARBA00022448"/>
    </source>
</evidence>
<keyword evidence="2 9" id="KW-0813">Transport</keyword>
<dbReference type="Pfam" id="PF04290">
    <property type="entry name" value="DctQ"/>
    <property type="match status" value="1"/>
</dbReference>
<organism evidence="11 12">
    <name type="scientific">Pseudomonas syringae pv. castaneae</name>
    <dbReference type="NCBI Taxonomy" id="264450"/>
    <lineage>
        <taxon>Bacteria</taxon>
        <taxon>Pseudomonadati</taxon>
        <taxon>Pseudomonadota</taxon>
        <taxon>Gammaproteobacteria</taxon>
        <taxon>Pseudomonadales</taxon>
        <taxon>Pseudomonadaceae</taxon>
        <taxon>Pseudomonas</taxon>
        <taxon>Pseudomonas syringae</taxon>
    </lineage>
</organism>
<comment type="function">
    <text evidence="9">Part of the tripartite ATP-independent periplasmic (TRAP) transport system.</text>
</comment>
<dbReference type="InterPro" id="IPR055348">
    <property type="entry name" value="DctQ"/>
</dbReference>
<evidence type="ECO:0000256" key="8">
    <source>
        <dbReference type="ARBA" id="ARBA00038436"/>
    </source>
</evidence>
<evidence type="ECO:0000259" key="10">
    <source>
        <dbReference type="Pfam" id="PF04290"/>
    </source>
</evidence>
<dbReference type="PANTHER" id="PTHR35011">
    <property type="entry name" value="2,3-DIKETO-L-GULONATE TRAP TRANSPORTER SMALL PERMEASE PROTEIN YIAM"/>
    <property type="match status" value="1"/>
</dbReference>
<evidence type="ECO:0000256" key="4">
    <source>
        <dbReference type="ARBA" id="ARBA00022519"/>
    </source>
</evidence>
<comment type="subcellular location">
    <subcellularLocation>
        <location evidence="1 9">Cell inner membrane</location>
        <topology evidence="1 9">Multi-pass membrane protein</topology>
    </subcellularLocation>
</comment>
<keyword evidence="6 9" id="KW-1133">Transmembrane helix</keyword>
<dbReference type="InterPro" id="IPR007387">
    <property type="entry name" value="TRAP_DctQ"/>
</dbReference>
<evidence type="ECO:0000256" key="3">
    <source>
        <dbReference type="ARBA" id="ARBA00022475"/>
    </source>
</evidence>
<evidence type="ECO:0000313" key="11">
    <source>
        <dbReference type="EMBL" id="KPW93278.1"/>
    </source>
</evidence>
<keyword evidence="4 9" id="KW-0997">Cell inner membrane</keyword>
<feature type="transmembrane region" description="Helical" evidence="9">
    <location>
        <begin position="93"/>
        <end position="117"/>
    </location>
</feature>
<dbReference type="GO" id="GO:0015740">
    <property type="term" value="P:C4-dicarboxylate transport"/>
    <property type="evidence" value="ECO:0007669"/>
    <property type="project" value="TreeGrafter"/>
</dbReference>
<sequence length="164" mass="17826">MSISPHPDQPPSSLAERCLAVFGSLMFAVTFLSILAGVFSRYLNLHGFEWSFEIATIGFIWVTFIGAVIAEMRHENVRFQGLVGMLPRSLQKALDAFASVALLGISAWLLSSGVAFISRTGWMPTPVLRWPAGLSSLALISAAVMLALLAVVRLTRLIRNGVRP</sequence>
<proteinExistence type="inferred from homology"/>
<reference evidence="11 12" key="1">
    <citation type="submission" date="2015-09" db="EMBL/GenBank/DDBJ databases">
        <title>Genome announcement of multiple Pseudomonas syringae strains.</title>
        <authorList>
            <person name="Thakur S."/>
            <person name="Wang P.W."/>
            <person name="Gong Y."/>
            <person name="Weir B.S."/>
            <person name="Guttman D.S."/>
        </authorList>
    </citation>
    <scope>NUCLEOTIDE SEQUENCE [LARGE SCALE GENOMIC DNA]</scope>
    <source>
        <strain evidence="11 12">ICMP9419</strain>
    </source>
</reference>
<accession>A0A0N8R4T4</accession>